<keyword evidence="3" id="KW-0853">WD repeat</keyword>
<feature type="region of interest" description="Disordered" evidence="11">
    <location>
        <begin position="753"/>
        <end position="785"/>
    </location>
</feature>
<dbReference type="GO" id="GO:0007288">
    <property type="term" value="P:sperm axoneme assembly"/>
    <property type="evidence" value="ECO:0007669"/>
    <property type="project" value="TreeGrafter"/>
</dbReference>
<dbReference type="EMBL" id="OW240914">
    <property type="protein sequence ID" value="CAH2277297.1"/>
    <property type="molecule type" value="Genomic_DNA"/>
</dbReference>
<dbReference type="InterPro" id="IPR001680">
    <property type="entry name" value="WD40_rpt"/>
</dbReference>
<feature type="coiled-coil region" evidence="10">
    <location>
        <begin position="811"/>
        <end position="879"/>
    </location>
</feature>
<keyword evidence="5 10" id="KW-0175">Coiled coil</keyword>
<gene>
    <name evidence="12" type="ORF">PECUL_23A012414</name>
</gene>
<evidence type="ECO:0000256" key="8">
    <source>
        <dbReference type="ARBA" id="ARBA00023605"/>
    </source>
</evidence>
<evidence type="ECO:0000256" key="4">
    <source>
        <dbReference type="ARBA" id="ARBA00022737"/>
    </source>
</evidence>
<proteinExistence type="inferred from homology"/>
<dbReference type="Pfam" id="PF25828">
    <property type="entry name" value="CC_Cfap43"/>
    <property type="match status" value="1"/>
</dbReference>
<evidence type="ECO:0000256" key="2">
    <source>
        <dbReference type="ARBA" id="ARBA00022490"/>
    </source>
</evidence>
<keyword evidence="7" id="KW-0966">Cell projection</keyword>
<dbReference type="SUPFAM" id="SSF50978">
    <property type="entry name" value="WD40 repeat-like"/>
    <property type="match status" value="2"/>
</dbReference>
<dbReference type="GO" id="GO:0005930">
    <property type="term" value="C:axoneme"/>
    <property type="evidence" value="ECO:0007669"/>
    <property type="project" value="UniProtKB-SubCell"/>
</dbReference>
<evidence type="ECO:0000313" key="12">
    <source>
        <dbReference type="EMBL" id="CAH2277297.1"/>
    </source>
</evidence>
<name>A0AAD1RSG7_PELCU</name>
<evidence type="ECO:0000256" key="3">
    <source>
        <dbReference type="ARBA" id="ARBA00022574"/>
    </source>
</evidence>
<organism evidence="12 13">
    <name type="scientific">Pelobates cultripes</name>
    <name type="common">Western spadefoot toad</name>
    <dbReference type="NCBI Taxonomy" id="61616"/>
    <lineage>
        <taxon>Eukaryota</taxon>
        <taxon>Metazoa</taxon>
        <taxon>Chordata</taxon>
        <taxon>Craniata</taxon>
        <taxon>Vertebrata</taxon>
        <taxon>Euteleostomi</taxon>
        <taxon>Amphibia</taxon>
        <taxon>Batrachia</taxon>
        <taxon>Anura</taxon>
        <taxon>Pelobatoidea</taxon>
        <taxon>Pelobatidae</taxon>
        <taxon>Pelobates</taxon>
    </lineage>
</organism>
<dbReference type="PANTHER" id="PTHR14885">
    <property type="entry name" value="CILIA- AND FLAGELLA-ASSOCIATED PROTEIN 43-RELATED"/>
    <property type="match status" value="1"/>
</dbReference>
<keyword evidence="6" id="KW-0206">Cytoskeleton</keyword>
<evidence type="ECO:0000256" key="9">
    <source>
        <dbReference type="ARBA" id="ARBA00023662"/>
    </source>
</evidence>
<feature type="coiled-coil region" evidence="10">
    <location>
        <begin position="1150"/>
        <end position="1184"/>
    </location>
</feature>
<feature type="coiled-coil region" evidence="10">
    <location>
        <begin position="1491"/>
        <end position="1586"/>
    </location>
</feature>
<accession>A0AAD1RSG7</accession>
<keyword evidence="4" id="KW-0677">Repeat</keyword>
<keyword evidence="12" id="KW-0969">Cilium</keyword>
<evidence type="ECO:0000313" key="13">
    <source>
        <dbReference type="Proteomes" id="UP001295444"/>
    </source>
</evidence>
<evidence type="ECO:0000256" key="5">
    <source>
        <dbReference type="ARBA" id="ARBA00023054"/>
    </source>
</evidence>
<comment type="similarity">
    <text evidence="8">Belongs to the CFAP43 family.</text>
</comment>
<keyword evidence="2" id="KW-0963">Cytoplasm</keyword>
<evidence type="ECO:0000256" key="1">
    <source>
        <dbReference type="ARBA" id="ARBA00004430"/>
    </source>
</evidence>
<sequence length="1661" mass="190066">MEDPGCSLEVRRVQGINTKNATFINNTTVCYPCGNFIVFIDIGTRKQYFLQCPKGSIRACSVNIQSEVVAFSNQKLKPSIFVYTYPRLARCAELKGGAVLDYSVLAFSYSGSYLASFSSAPDHVLTLWNWQEGIPLCSKSESNDTFTNLTFNPMNMLQLCSSSESSLLVWNIEVCDTVYRLKALPVNLPNEDGTMAMEDKNVDATIYESYGGLVLPISAIAGLVDDSALRFIPKEKRKPVVQPSFHCWSSTSDIYLGCKGGQLLSINSETRKVTILSQKEPSSSEEQLIKAFREDSIKTMALHKNGLYIAGMDGVVWLCSIKGSEFKVQECLDAKEPIDSIDFSADYKILSVATCKGTLYIHDTSRTEETQKILSVNNEDLLAADFLTSGNKCYLSIGVSGELQVWSVEDGTRLGTLNLNIQATCMACCPSSHYAVVGSSDGHVYFIDVSRPQAPRIVQRITLYHVPVKHLHFDQEGRFLLSGAANGQIFIVNAKPSRSFLVLGCIVAGGDILSLSTMSSVGTQQIKALALICPMGENNEEAGGTQLALFSLTEDVFSNPDKYRDERGMFNDQVIQKCQYEVEDPLCSAVFGSDASSVFGYCSFSPFIYKYVLPEKINGDLVNLLTPEKKVRGSQLGPGFLCCSPHHKWLAVFAKDGMVYLHDSHNLEKFAQAHCHSYHTGGIQSLAFSLDGLRIVTTGIGDGALVYLSWKTTGNSRLREAYQHGQDLENSLQTGMEKEDNVLKKIMTWSSQATVSDKQEKETEDNPTSVEVTEHDDGYTRNSSLAANPTWLDQKMNEATKKETQKYATEKDYLKQTIKKLRQRIQEMMRENDSLSDIEKLDQQEFNLDTEEQERLLAESEQEVERVRKEIELENLSKQYLRHVIKQECWDSMIVKGRSVASFHAKYEVNNYPVKEQSRKDLDKLGQVLRVKQIAELDLKARKEIVELETKVGTEEDDDAEDEDSKNKDTTSLTGSLSGHYGGDTSTLYNQLHINDREEKINQIILIQDIIYKVKQSFNKEFDLVCKQKEQEVSRVKERNERIMEIMAQLNVQEKILEPKFTDYEKPERALTVEDSEVKVEKYLTPEQKLLAEQVAKQEEEKRLAAQGDNAKQRALNDMMGGVLEVKKEDILRMDIPQPAFLSKSEEEWNEDEKKQFKEYDKKCKELNEEKEKYRKLLEAEMKKIQLSIMESTQGFDDTLSKLFQKKVKTEMVLYQEELKIRNLIFLLLNEEEITTRITQLNNILQRKRKQKIQTSEAVKTFKTEVDVFRESYDNLVVEDKFLDRGFRKDFQDISAQLVEHLYKLFKRRPRVQRLRTQTDSAAPFSDRPGSAMAYSESLAQLMQAMDEFDAPENMPEGLELPVWESFCKTRRSKMEYEQQVKRKAAVLAEMQAFLQRRIEEDEKMQRDIENIMQEISLLRNEKMKFQLSLVVQFLLKQGQVEIEIPDLIPNYQDALLLHRSAIEELNGRIQNVGEQKIASMVECKDFRKGIFQLEWENKKIQMEMEDLKQKSRDITMLRVTKELQFFLNEPNYSKRVSEQISDLEETLNLQEKQHEKNVNGYKRIIKDLEKNINKKNQANSQLEKDLKDTLLSFSERKHIYDVVGSEQSSANSAKDRYRDIVKRRKLLDLARAQAQEIAVLRAEVDRLRMKTFPALIQMEY</sequence>
<keyword evidence="13" id="KW-1185">Reference proteome</keyword>
<evidence type="ECO:0000256" key="10">
    <source>
        <dbReference type="SAM" id="Coils"/>
    </source>
</evidence>
<evidence type="ECO:0000256" key="7">
    <source>
        <dbReference type="ARBA" id="ARBA00023273"/>
    </source>
</evidence>
<dbReference type="InterPro" id="IPR015943">
    <property type="entry name" value="WD40/YVTN_repeat-like_dom_sf"/>
</dbReference>
<keyword evidence="12" id="KW-0282">Flagellum</keyword>
<dbReference type="SMART" id="SM00320">
    <property type="entry name" value="WD40"/>
    <property type="match status" value="8"/>
</dbReference>
<dbReference type="Gene3D" id="2.130.10.10">
    <property type="entry name" value="YVTN repeat-like/Quinoprotein amine dehydrogenase"/>
    <property type="match status" value="4"/>
</dbReference>
<feature type="compositionally biased region" description="Acidic residues" evidence="11">
    <location>
        <begin position="955"/>
        <end position="964"/>
    </location>
</feature>
<feature type="region of interest" description="Disordered" evidence="11">
    <location>
        <begin position="952"/>
        <end position="980"/>
    </location>
</feature>
<evidence type="ECO:0000256" key="11">
    <source>
        <dbReference type="SAM" id="MobiDB-lite"/>
    </source>
</evidence>
<dbReference type="PANTHER" id="PTHR14885:SF1">
    <property type="entry name" value="CILIA- AND FLAGELLA-ASSOCIATED PROTEIN 43"/>
    <property type="match status" value="1"/>
</dbReference>
<evidence type="ECO:0000256" key="6">
    <source>
        <dbReference type="ARBA" id="ARBA00023212"/>
    </source>
</evidence>
<reference evidence="12" key="1">
    <citation type="submission" date="2022-03" db="EMBL/GenBank/DDBJ databases">
        <authorList>
            <person name="Alioto T."/>
            <person name="Alioto T."/>
            <person name="Gomez Garrido J."/>
        </authorList>
    </citation>
    <scope>NUCLEOTIDE SEQUENCE</scope>
</reference>
<dbReference type="InterPro" id="IPR036322">
    <property type="entry name" value="WD40_repeat_dom_sf"/>
</dbReference>
<comment type="subcellular location">
    <subcellularLocation>
        <location evidence="1">Cytoplasm</location>
        <location evidence="1">Cytoskeleton</location>
        <location evidence="1">Cilium axoneme</location>
    </subcellularLocation>
</comment>
<dbReference type="Proteomes" id="UP001295444">
    <property type="component" value="Chromosome 03"/>
</dbReference>
<protein>
    <recommendedName>
        <fullName evidence="9">Cilia- and flagella-associated protein 43</fullName>
    </recommendedName>
</protein>